<dbReference type="PANTHER" id="PTHR14196:SF12">
    <property type="entry name" value="ZINC FINGER PROTEIN 208-LIKE"/>
    <property type="match status" value="1"/>
</dbReference>
<dbReference type="GO" id="GO:0000122">
    <property type="term" value="P:negative regulation of transcription by RNA polymerase II"/>
    <property type="evidence" value="ECO:0007669"/>
    <property type="project" value="UniProtKB-ARBA"/>
</dbReference>
<reference evidence="12" key="1">
    <citation type="submission" date="2025-08" db="UniProtKB">
        <authorList>
            <consortium name="Ensembl"/>
        </authorList>
    </citation>
    <scope>IDENTIFICATION</scope>
</reference>
<dbReference type="Proteomes" id="UP000694388">
    <property type="component" value="Unplaced"/>
</dbReference>
<keyword evidence="13" id="KW-1185">Reference proteome</keyword>
<dbReference type="Ensembl" id="ENSEBUT00000010247.1">
    <property type="protein sequence ID" value="ENSEBUP00000009718.1"/>
    <property type="gene ID" value="ENSEBUG00000006233.1"/>
</dbReference>
<comment type="similarity">
    <text evidence="1">Belongs to the krueppel C2H2-type zinc-finger protein family.</text>
</comment>
<keyword evidence="6" id="KW-0805">Transcription regulation</keyword>
<dbReference type="GO" id="GO:0005634">
    <property type="term" value="C:nucleus"/>
    <property type="evidence" value="ECO:0007669"/>
    <property type="project" value="TreeGrafter"/>
</dbReference>
<feature type="domain" description="C2H2-type" evidence="11">
    <location>
        <begin position="268"/>
        <end position="295"/>
    </location>
</feature>
<keyword evidence="4 9" id="KW-0863">Zinc-finger</keyword>
<dbReference type="Pfam" id="PF00096">
    <property type="entry name" value="zf-C2H2"/>
    <property type="match status" value="4"/>
</dbReference>
<evidence type="ECO:0000313" key="13">
    <source>
        <dbReference type="Proteomes" id="UP000694388"/>
    </source>
</evidence>
<evidence type="ECO:0000256" key="10">
    <source>
        <dbReference type="SAM" id="MobiDB-lite"/>
    </source>
</evidence>
<name>A0A8C4Q451_EPTBU</name>
<dbReference type="AlphaFoldDB" id="A0A8C4Q451"/>
<evidence type="ECO:0000256" key="5">
    <source>
        <dbReference type="ARBA" id="ARBA00022833"/>
    </source>
</evidence>
<protein>
    <recommendedName>
        <fullName evidence="11">C2H2-type domain-containing protein</fullName>
    </recommendedName>
</protein>
<dbReference type="PROSITE" id="PS00028">
    <property type="entry name" value="ZINC_FINGER_C2H2_1"/>
    <property type="match status" value="5"/>
</dbReference>
<feature type="compositionally biased region" description="Polar residues" evidence="10">
    <location>
        <begin position="67"/>
        <end position="76"/>
    </location>
</feature>
<evidence type="ECO:0000256" key="8">
    <source>
        <dbReference type="ARBA" id="ARBA00023242"/>
    </source>
</evidence>
<evidence type="ECO:0000256" key="7">
    <source>
        <dbReference type="ARBA" id="ARBA00023163"/>
    </source>
</evidence>
<evidence type="ECO:0000256" key="3">
    <source>
        <dbReference type="ARBA" id="ARBA00022737"/>
    </source>
</evidence>
<accession>A0A8C4Q451</accession>
<evidence type="ECO:0000256" key="1">
    <source>
        <dbReference type="ARBA" id="ARBA00006991"/>
    </source>
</evidence>
<dbReference type="FunFam" id="3.30.160.60:FF:000624">
    <property type="entry name" value="zinc finger protein 697"/>
    <property type="match status" value="1"/>
</dbReference>
<evidence type="ECO:0000256" key="9">
    <source>
        <dbReference type="PROSITE-ProRule" id="PRU00042"/>
    </source>
</evidence>
<evidence type="ECO:0000256" key="4">
    <source>
        <dbReference type="ARBA" id="ARBA00022771"/>
    </source>
</evidence>
<dbReference type="PANTHER" id="PTHR14196">
    <property type="entry name" value="ODD-SKIPPED - RELATED"/>
    <property type="match status" value="1"/>
</dbReference>
<organism evidence="12 13">
    <name type="scientific">Eptatretus burgeri</name>
    <name type="common">Inshore hagfish</name>
    <dbReference type="NCBI Taxonomy" id="7764"/>
    <lineage>
        <taxon>Eukaryota</taxon>
        <taxon>Metazoa</taxon>
        <taxon>Chordata</taxon>
        <taxon>Craniata</taxon>
        <taxon>Vertebrata</taxon>
        <taxon>Cyclostomata</taxon>
        <taxon>Myxini</taxon>
        <taxon>Myxiniformes</taxon>
        <taxon>Myxinidae</taxon>
        <taxon>Eptatretinae</taxon>
        <taxon>Eptatretus</taxon>
    </lineage>
</organism>
<dbReference type="FunFam" id="3.30.160.60:FF:002343">
    <property type="entry name" value="Zinc finger protein 33A"/>
    <property type="match status" value="1"/>
</dbReference>
<dbReference type="GO" id="GO:0045595">
    <property type="term" value="P:regulation of cell differentiation"/>
    <property type="evidence" value="ECO:0007669"/>
    <property type="project" value="UniProtKB-ARBA"/>
</dbReference>
<keyword evidence="5" id="KW-0862">Zinc</keyword>
<dbReference type="SUPFAM" id="SSF57667">
    <property type="entry name" value="beta-beta-alpha zinc fingers"/>
    <property type="match status" value="3"/>
</dbReference>
<reference evidence="12" key="2">
    <citation type="submission" date="2025-09" db="UniProtKB">
        <authorList>
            <consortium name="Ensembl"/>
        </authorList>
    </citation>
    <scope>IDENTIFICATION</scope>
</reference>
<dbReference type="GO" id="GO:0008270">
    <property type="term" value="F:zinc ion binding"/>
    <property type="evidence" value="ECO:0007669"/>
    <property type="project" value="UniProtKB-KW"/>
</dbReference>
<feature type="domain" description="C2H2-type" evidence="11">
    <location>
        <begin position="156"/>
        <end position="183"/>
    </location>
</feature>
<dbReference type="Gene3D" id="3.30.160.60">
    <property type="entry name" value="Classic Zinc Finger"/>
    <property type="match status" value="5"/>
</dbReference>
<dbReference type="GO" id="GO:0000981">
    <property type="term" value="F:DNA-binding transcription factor activity, RNA polymerase II-specific"/>
    <property type="evidence" value="ECO:0007669"/>
    <property type="project" value="TreeGrafter"/>
</dbReference>
<evidence type="ECO:0000256" key="6">
    <source>
        <dbReference type="ARBA" id="ARBA00023015"/>
    </source>
</evidence>
<proteinExistence type="inferred from homology"/>
<evidence type="ECO:0000256" key="2">
    <source>
        <dbReference type="ARBA" id="ARBA00022723"/>
    </source>
</evidence>
<dbReference type="GO" id="GO:0000977">
    <property type="term" value="F:RNA polymerase II transcription regulatory region sequence-specific DNA binding"/>
    <property type="evidence" value="ECO:0007669"/>
    <property type="project" value="TreeGrafter"/>
</dbReference>
<feature type="region of interest" description="Disordered" evidence="10">
    <location>
        <begin position="1"/>
        <end position="91"/>
    </location>
</feature>
<feature type="domain" description="C2H2-type" evidence="11">
    <location>
        <begin position="240"/>
        <end position="267"/>
    </location>
</feature>
<feature type="domain" description="C2H2-type" evidence="11">
    <location>
        <begin position="184"/>
        <end position="211"/>
    </location>
</feature>
<feature type="region of interest" description="Disordered" evidence="10">
    <location>
        <begin position="109"/>
        <end position="142"/>
    </location>
</feature>
<evidence type="ECO:0000313" key="12">
    <source>
        <dbReference type="Ensembl" id="ENSEBUP00000009718.1"/>
    </source>
</evidence>
<keyword evidence="3" id="KW-0677">Repeat</keyword>
<dbReference type="GeneTree" id="ENSGT00940000161979"/>
<keyword evidence="2" id="KW-0479">Metal-binding</keyword>
<dbReference type="InterPro" id="IPR013087">
    <property type="entry name" value="Znf_C2H2_type"/>
</dbReference>
<keyword evidence="7" id="KW-0804">Transcription</keyword>
<dbReference type="SMART" id="SM00355">
    <property type="entry name" value="ZnF_C2H2"/>
    <property type="match status" value="5"/>
</dbReference>
<sequence length="320" mass="37388">MGNQVKEELDEDSISTDDPIVVVKVEPEPTHGSPSQDVYGPPEVKPEHLNDHSSQGETGPVEEKCLQGNSLPFSSRDQVKEELGEDSISANERSTPIFSMLSSTKNSWTFSNRSLQQHKKSRAEKSKNFNQKRSRGQGRMNNRNCEKIHNCTSEMFKCHVCSKLFHFISMYHYHMRIHRDEKSHMCRVCNKSFIRKSLYLAHMRTHTQDKPFHCSVCNKSFGKNSTRQVHMRTHTGEKPYTCFFCNKSFRQESTCQAHMRTHTGEKPYHCSVCNRSFRQNSTRWVHMRIHTGEKPFQCRVCDIFITWSENKWKCQEQISM</sequence>
<dbReference type="InterPro" id="IPR036236">
    <property type="entry name" value="Znf_C2H2_sf"/>
</dbReference>
<keyword evidence="8" id="KW-0539">Nucleus</keyword>
<dbReference type="PROSITE" id="PS50157">
    <property type="entry name" value="ZINC_FINGER_C2H2_2"/>
    <property type="match status" value="5"/>
</dbReference>
<dbReference type="FunFam" id="3.30.160.60:FF:000464">
    <property type="entry name" value="Zinc finger and SCAN domain containing 25"/>
    <property type="match status" value="1"/>
</dbReference>
<feature type="domain" description="C2H2-type" evidence="11">
    <location>
        <begin position="212"/>
        <end position="239"/>
    </location>
</feature>
<dbReference type="InterPro" id="IPR050717">
    <property type="entry name" value="C2H2-ZF_Transcription_Reg"/>
</dbReference>
<dbReference type="FunFam" id="3.30.160.60:FF:000912">
    <property type="entry name" value="Zinc finger protein 660"/>
    <property type="match status" value="1"/>
</dbReference>
<evidence type="ECO:0000259" key="11">
    <source>
        <dbReference type="PROSITE" id="PS50157"/>
    </source>
</evidence>